<sequence length="80" mass="8883">MTITTLEFSRGVVLLGIHLEMLLLLKINSVYLYYSVFWSFASECNLLSSPVYLSTSLFATLAPGECNVPFHLVDVSCCNS</sequence>
<dbReference type="AlphaFoldDB" id="A0A0A9FVD1"/>
<evidence type="ECO:0000256" key="1">
    <source>
        <dbReference type="SAM" id="Phobius"/>
    </source>
</evidence>
<evidence type="ECO:0000313" key="2">
    <source>
        <dbReference type="EMBL" id="JAE16805.1"/>
    </source>
</evidence>
<organism evidence="2">
    <name type="scientific">Arundo donax</name>
    <name type="common">Giant reed</name>
    <name type="synonym">Donax arundinaceus</name>
    <dbReference type="NCBI Taxonomy" id="35708"/>
    <lineage>
        <taxon>Eukaryota</taxon>
        <taxon>Viridiplantae</taxon>
        <taxon>Streptophyta</taxon>
        <taxon>Embryophyta</taxon>
        <taxon>Tracheophyta</taxon>
        <taxon>Spermatophyta</taxon>
        <taxon>Magnoliopsida</taxon>
        <taxon>Liliopsida</taxon>
        <taxon>Poales</taxon>
        <taxon>Poaceae</taxon>
        <taxon>PACMAD clade</taxon>
        <taxon>Arundinoideae</taxon>
        <taxon>Arundineae</taxon>
        <taxon>Arundo</taxon>
    </lineage>
</organism>
<name>A0A0A9FVD1_ARUDO</name>
<keyword evidence="1" id="KW-0472">Membrane</keyword>
<reference evidence="2" key="2">
    <citation type="journal article" date="2015" name="Data Brief">
        <title>Shoot transcriptome of the giant reed, Arundo donax.</title>
        <authorList>
            <person name="Barrero R.A."/>
            <person name="Guerrero F.D."/>
            <person name="Moolhuijzen P."/>
            <person name="Goolsby J.A."/>
            <person name="Tidwell J."/>
            <person name="Bellgard S.E."/>
            <person name="Bellgard M.I."/>
        </authorList>
    </citation>
    <scope>NUCLEOTIDE SEQUENCE</scope>
    <source>
        <tissue evidence="2">Shoot tissue taken approximately 20 cm above the soil surface</tissue>
    </source>
</reference>
<dbReference type="EMBL" id="GBRH01181091">
    <property type="protein sequence ID" value="JAE16805.1"/>
    <property type="molecule type" value="Transcribed_RNA"/>
</dbReference>
<protein>
    <submittedName>
        <fullName evidence="2">Uncharacterized protein</fullName>
    </submittedName>
</protein>
<keyword evidence="1" id="KW-0812">Transmembrane</keyword>
<accession>A0A0A9FVD1</accession>
<feature type="transmembrane region" description="Helical" evidence="1">
    <location>
        <begin position="12"/>
        <end position="34"/>
    </location>
</feature>
<proteinExistence type="predicted"/>
<keyword evidence="1" id="KW-1133">Transmembrane helix</keyword>
<reference evidence="2" key="1">
    <citation type="submission" date="2014-09" db="EMBL/GenBank/DDBJ databases">
        <authorList>
            <person name="Magalhaes I.L.F."/>
            <person name="Oliveira U."/>
            <person name="Santos F.R."/>
            <person name="Vidigal T.H.D.A."/>
            <person name="Brescovit A.D."/>
            <person name="Santos A.J."/>
        </authorList>
    </citation>
    <scope>NUCLEOTIDE SEQUENCE</scope>
    <source>
        <tissue evidence="2">Shoot tissue taken approximately 20 cm above the soil surface</tissue>
    </source>
</reference>